<feature type="region of interest" description="Disordered" evidence="2">
    <location>
        <begin position="73"/>
        <end position="187"/>
    </location>
</feature>
<feature type="coiled-coil region" evidence="1">
    <location>
        <begin position="187"/>
        <end position="242"/>
    </location>
</feature>
<proteinExistence type="predicted"/>
<accession>A0A7S1TTY7</accession>
<feature type="compositionally biased region" description="Basic and acidic residues" evidence="2">
    <location>
        <begin position="171"/>
        <end position="187"/>
    </location>
</feature>
<organism evidence="3">
    <name type="scientific">Phaeomonas parva</name>
    <dbReference type="NCBI Taxonomy" id="124430"/>
    <lineage>
        <taxon>Eukaryota</taxon>
        <taxon>Sar</taxon>
        <taxon>Stramenopiles</taxon>
        <taxon>Ochrophyta</taxon>
        <taxon>Pinguiophyceae</taxon>
        <taxon>Pinguiochrysidales</taxon>
        <taxon>Pinguiochrysidaceae</taxon>
        <taxon>Phaeomonas</taxon>
    </lineage>
</organism>
<dbReference type="AlphaFoldDB" id="A0A7S1TTY7"/>
<keyword evidence="1" id="KW-0175">Coiled coil</keyword>
<reference evidence="3" key="1">
    <citation type="submission" date="2021-01" db="EMBL/GenBank/DDBJ databases">
        <authorList>
            <person name="Corre E."/>
            <person name="Pelletier E."/>
            <person name="Niang G."/>
            <person name="Scheremetjew M."/>
            <person name="Finn R."/>
            <person name="Kale V."/>
            <person name="Holt S."/>
            <person name="Cochrane G."/>
            <person name="Meng A."/>
            <person name="Brown T."/>
            <person name="Cohen L."/>
        </authorList>
    </citation>
    <scope>NUCLEOTIDE SEQUENCE</scope>
    <source>
        <strain evidence="3">CCMP2877</strain>
    </source>
</reference>
<protein>
    <submittedName>
        <fullName evidence="3">Uncharacterized protein</fullName>
    </submittedName>
</protein>
<dbReference type="EMBL" id="HBGJ01008590">
    <property type="protein sequence ID" value="CAD9247058.1"/>
    <property type="molecule type" value="Transcribed_RNA"/>
</dbReference>
<feature type="compositionally biased region" description="Low complexity" evidence="2">
    <location>
        <begin position="146"/>
        <end position="165"/>
    </location>
</feature>
<evidence type="ECO:0000313" key="3">
    <source>
        <dbReference type="EMBL" id="CAD9247058.1"/>
    </source>
</evidence>
<feature type="compositionally biased region" description="Basic residues" evidence="2">
    <location>
        <begin position="75"/>
        <end position="86"/>
    </location>
</feature>
<evidence type="ECO:0000256" key="2">
    <source>
        <dbReference type="SAM" id="MobiDB-lite"/>
    </source>
</evidence>
<evidence type="ECO:0000256" key="1">
    <source>
        <dbReference type="SAM" id="Coils"/>
    </source>
</evidence>
<feature type="compositionally biased region" description="Polar residues" evidence="2">
    <location>
        <begin position="107"/>
        <end position="138"/>
    </location>
</feature>
<name>A0A7S1TTY7_9STRA</name>
<sequence>MAKLGAGAARMPAKLGEVPAKLGEISKQVSMRLRRRPLGEGEVDERDYVDFDEAAADGPVGAGAAVVSLDDARARHQRARMNKRDRHIQQEGLRHRTGAYRPPTLPKKQSGSLDPTSPMHNLESASAATQTTPRNPNASAAPAELTSPTNAAANPNANPSPNAPARSLNDWAERRRSGPALKRDHDLDKLRMRRAEAERQLRLAQRRGEELWRSMRILEADVRLLDAEMRGLDAELARLEQSEA</sequence>
<gene>
    <name evidence="3" type="ORF">PPAR1163_LOCUS5410</name>
</gene>